<reference evidence="2" key="1">
    <citation type="submission" date="2023-06" db="EMBL/GenBank/DDBJ databases">
        <title>Genome-scale phylogeny and comparative genomics of the fungal order Sordariales.</title>
        <authorList>
            <consortium name="Lawrence Berkeley National Laboratory"/>
            <person name="Hensen N."/>
            <person name="Bonometti L."/>
            <person name="Westerberg I."/>
            <person name="Brannstrom I.O."/>
            <person name="Guillou S."/>
            <person name="Cros-Aarteil S."/>
            <person name="Calhoun S."/>
            <person name="Haridas S."/>
            <person name="Kuo A."/>
            <person name="Mondo S."/>
            <person name="Pangilinan J."/>
            <person name="Riley R."/>
            <person name="LaButti K."/>
            <person name="Andreopoulos B."/>
            <person name="Lipzen A."/>
            <person name="Chen C."/>
            <person name="Yanf M."/>
            <person name="Daum C."/>
            <person name="Ng V."/>
            <person name="Clum A."/>
            <person name="Steindorff A."/>
            <person name="Ohm R."/>
            <person name="Martin F."/>
            <person name="Silar P."/>
            <person name="Natvig D."/>
            <person name="Lalanne C."/>
            <person name="Gautier V."/>
            <person name="Ament-velasquez S.L."/>
            <person name="Kruys A."/>
            <person name="Hutchinson M.I."/>
            <person name="Powell A.J."/>
            <person name="Barry K."/>
            <person name="Miller A.N."/>
            <person name="Grigoriev I.V."/>
            <person name="Debuchy R."/>
            <person name="Gladieux P."/>
            <person name="Thoren M.H."/>
            <person name="Johannesson H."/>
        </authorList>
    </citation>
    <scope>NUCLEOTIDE SEQUENCE</scope>
    <source>
        <strain evidence="2">SMH2392-1A</strain>
    </source>
</reference>
<accession>A0AA40A6N9</accession>
<gene>
    <name evidence="2" type="ORF">B0T26DRAFT_805707</name>
</gene>
<protein>
    <submittedName>
        <fullName evidence="2">Uncharacterized protein</fullName>
    </submittedName>
</protein>
<dbReference type="GeneID" id="85330433"/>
<dbReference type="EMBL" id="JAUIRO010000006">
    <property type="protein sequence ID" value="KAK0710217.1"/>
    <property type="molecule type" value="Genomic_DNA"/>
</dbReference>
<dbReference type="RefSeq" id="XP_060293521.1">
    <property type="nucleotide sequence ID" value="XM_060447163.1"/>
</dbReference>
<feature type="transmembrane region" description="Helical" evidence="1">
    <location>
        <begin position="6"/>
        <end position="27"/>
    </location>
</feature>
<evidence type="ECO:0000313" key="3">
    <source>
        <dbReference type="Proteomes" id="UP001172101"/>
    </source>
</evidence>
<keyword evidence="3" id="KW-1185">Reference proteome</keyword>
<evidence type="ECO:0000256" key="1">
    <source>
        <dbReference type="SAM" id="Phobius"/>
    </source>
</evidence>
<comment type="caution">
    <text evidence="2">The sequence shown here is derived from an EMBL/GenBank/DDBJ whole genome shotgun (WGS) entry which is preliminary data.</text>
</comment>
<name>A0AA40A6N9_9PEZI</name>
<dbReference type="Proteomes" id="UP001172101">
    <property type="component" value="Unassembled WGS sequence"/>
</dbReference>
<keyword evidence="1" id="KW-1133">Transmembrane helix</keyword>
<keyword evidence="1" id="KW-0812">Transmembrane</keyword>
<sequence length="245" mass="28941">MTQSNDVIAIVVVVLTVVLLVGGYVTWRWRRAVLLRRSVQYDSESSGSSLPAVIIEDEHVLRVPERVVVSERRRVRQVSGYHGVGRPGMQEAPPFRRPFVVDANPGSRKHRGFISEYRDFISKYRDFISKHRDFIGKHRDFISKHRDFIGKYRDFIGKHRDFIGKYRDFIGKHRDFIGKHRDFIGKHRDFIGKHRDFIGKYRDFIDNQPQMWRWRRKQPHVSVEAQGRRATEPKQVAVGHFHLPS</sequence>
<proteinExistence type="predicted"/>
<organism evidence="2 3">
    <name type="scientific">Lasiosphaeria miniovina</name>
    <dbReference type="NCBI Taxonomy" id="1954250"/>
    <lineage>
        <taxon>Eukaryota</taxon>
        <taxon>Fungi</taxon>
        <taxon>Dikarya</taxon>
        <taxon>Ascomycota</taxon>
        <taxon>Pezizomycotina</taxon>
        <taxon>Sordariomycetes</taxon>
        <taxon>Sordariomycetidae</taxon>
        <taxon>Sordariales</taxon>
        <taxon>Lasiosphaeriaceae</taxon>
        <taxon>Lasiosphaeria</taxon>
    </lineage>
</organism>
<dbReference type="AlphaFoldDB" id="A0AA40A6N9"/>
<keyword evidence="1" id="KW-0472">Membrane</keyword>
<evidence type="ECO:0000313" key="2">
    <source>
        <dbReference type="EMBL" id="KAK0710217.1"/>
    </source>
</evidence>